<feature type="compositionally biased region" description="Basic and acidic residues" evidence="1">
    <location>
        <begin position="69"/>
        <end position="84"/>
    </location>
</feature>
<feature type="compositionally biased region" description="Basic residues" evidence="1">
    <location>
        <begin position="134"/>
        <end position="143"/>
    </location>
</feature>
<sequence>MTPRLRTTGRPLPPLLWPLLFLALLSGAATTGTYAYAAEPSPTRAPASADDEAKAGSRPGEGRTPPGRAESKPPVHDRPEEAPPTHRPRRKPSAAAPSAPDTEKPSASASPGRPSASPAHPKAPFAAPSTASSRKGHSARKSHSASASAASDVPKRSHAPSASAEPSRTRSAHAAIPVPPEEPQAWEEDPDEQQVQPSVRPTDVPADNVGRTPQQAVAEPVIPGVGVLPLGSGLVLVGLGVGFLALRLRRT</sequence>
<feature type="compositionally biased region" description="Low complexity" evidence="1">
    <location>
        <begin position="93"/>
        <end position="120"/>
    </location>
</feature>
<evidence type="ECO:0000256" key="1">
    <source>
        <dbReference type="SAM" id="MobiDB-lite"/>
    </source>
</evidence>
<name>A0AAU1UC28_9ACTN</name>
<gene>
    <name evidence="4" type="ORF">OHU69_25540</name>
</gene>
<keyword evidence="2" id="KW-1133">Transmembrane helix</keyword>
<feature type="chain" id="PRO_5043973206" evidence="3">
    <location>
        <begin position="38"/>
        <end position="251"/>
    </location>
</feature>
<accession>A0AAU1UC28</accession>
<evidence type="ECO:0000313" key="4">
    <source>
        <dbReference type="EMBL" id="WTS14120.1"/>
    </source>
</evidence>
<dbReference type="AlphaFoldDB" id="A0AAU1UC28"/>
<evidence type="ECO:0000256" key="3">
    <source>
        <dbReference type="SAM" id="SignalP"/>
    </source>
</evidence>
<feature type="transmembrane region" description="Helical" evidence="2">
    <location>
        <begin position="221"/>
        <end position="246"/>
    </location>
</feature>
<keyword evidence="3" id="KW-0732">Signal</keyword>
<feature type="signal peptide" evidence="3">
    <location>
        <begin position="1"/>
        <end position="37"/>
    </location>
</feature>
<reference evidence="4" key="1">
    <citation type="submission" date="2022-10" db="EMBL/GenBank/DDBJ databases">
        <title>The complete genomes of actinobacterial strains from the NBC collection.</title>
        <authorList>
            <person name="Joergensen T.S."/>
            <person name="Alvarez Arevalo M."/>
            <person name="Sterndorff E.B."/>
            <person name="Faurdal D."/>
            <person name="Vuksanovic O."/>
            <person name="Mourched A.-S."/>
            <person name="Charusanti P."/>
            <person name="Shaw S."/>
            <person name="Blin K."/>
            <person name="Weber T."/>
        </authorList>
    </citation>
    <scope>NUCLEOTIDE SEQUENCE</scope>
    <source>
        <strain evidence="4">NBC_00119</strain>
    </source>
</reference>
<feature type="region of interest" description="Disordered" evidence="1">
    <location>
        <begin position="38"/>
        <end position="210"/>
    </location>
</feature>
<keyword evidence="2" id="KW-0472">Membrane</keyword>
<protein>
    <submittedName>
        <fullName evidence="4">Uncharacterized protein</fullName>
    </submittedName>
</protein>
<organism evidence="4">
    <name type="scientific">Streptomyces sp. NBC_00119</name>
    <dbReference type="NCBI Taxonomy" id="2975659"/>
    <lineage>
        <taxon>Bacteria</taxon>
        <taxon>Bacillati</taxon>
        <taxon>Actinomycetota</taxon>
        <taxon>Actinomycetes</taxon>
        <taxon>Kitasatosporales</taxon>
        <taxon>Streptomycetaceae</taxon>
        <taxon>Streptomyces</taxon>
    </lineage>
</organism>
<evidence type="ECO:0000256" key="2">
    <source>
        <dbReference type="SAM" id="Phobius"/>
    </source>
</evidence>
<keyword evidence="2" id="KW-0812">Transmembrane</keyword>
<dbReference type="EMBL" id="CP108195">
    <property type="protein sequence ID" value="WTS14120.1"/>
    <property type="molecule type" value="Genomic_DNA"/>
</dbReference>
<proteinExistence type="predicted"/>